<feature type="transmembrane region" description="Helical" evidence="1">
    <location>
        <begin position="406"/>
        <end position="425"/>
    </location>
</feature>
<dbReference type="GO" id="GO:0016758">
    <property type="term" value="F:hexosyltransferase activity"/>
    <property type="evidence" value="ECO:0007669"/>
    <property type="project" value="InterPro"/>
</dbReference>
<dbReference type="RefSeq" id="WP_093139792.1">
    <property type="nucleotide sequence ID" value="NZ_BMWO01000001.1"/>
</dbReference>
<gene>
    <name evidence="2" type="ORF">SAMN05421855_101393</name>
</gene>
<keyword evidence="1" id="KW-0472">Membrane</keyword>
<sequence length="464" mass="53285">MSLNTLVGQLKAHKNILLFALAVGLLYFVFGHYLERSSFTKLLFLWSSLCFSSYYLVKVGKNHFWWLVGIGIAVRFIFIGAIPNLSQDFYRFIWDGRLLIQGINPYLFTPQLYAANPEIGVTVSQATALMNGMGALNASHFSNYPPVNQFFFAIAALFSSKSILGSVMVLRCIMIGADIGILYFGKRLLEKLQLPPNRIFWYFLNPFIIIELTGNLHFEGVMLFFMIWGLYLLHNKKWIWAGVLLGLSISVKLLPLLLLPIFLKYFFKKEASFLQNLKIPVAFYLIVLGTVLLTFAPFLSSEFISNFFATISLWFQTFEFNASVYYLIRWIGFQTVGWNIIAVAGKSLAFVVVTIIILFGFFRKNKTTPQLITTLLLGVSCYFLLATTVHPWYVATPLLLSIFTKYKFPLVWSFMIVFSYSAYSMEGFSENLWFVALEYFVVIGFATWELFRKEKEDLKPVEII</sequence>
<keyword evidence="1" id="KW-0812">Transmembrane</keyword>
<feature type="transmembrane region" description="Helical" evidence="1">
    <location>
        <begin position="431"/>
        <end position="451"/>
    </location>
</feature>
<feature type="transmembrane region" description="Helical" evidence="1">
    <location>
        <begin position="340"/>
        <end position="362"/>
    </location>
</feature>
<reference evidence="2 3" key="1">
    <citation type="submission" date="2016-10" db="EMBL/GenBank/DDBJ databases">
        <authorList>
            <person name="de Groot N.N."/>
        </authorList>
    </citation>
    <scope>NUCLEOTIDE SEQUENCE [LARGE SCALE GENOMIC DNA]</scope>
    <source>
        <strain evidence="2 3">DSM 16195</strain>
    </source>
</reference>
<dbReference type="STRING" id="227084.SAMN05421855_101393"/>
<evidence type="ECO:0000256" key="1">
    <source>
        <dbReference type="SAM" id="Phobius"/>
    </source>
</evidence>
<evidence type="ECO:0000313" key="2">
    <source>
        <dbReference type="EMBL" id="SDE39096.1"/>
    </source>
</evidence>
<dbReference type="Proteomes" id="UP000199321">
    <property type="component" value="Unassembled WGS sequence"/>
</dbReference>
<evidence type="ECO:0008006" key="4">
    <source>
        <dbReference type="Google" id="ProtNLM"/>
    </source>
</evidence>
<proteinExistence type="predicted"/>
<keyword evidence="1" id="KW-1133">Transmembrane helix</keyword>
<protein>
    <recommendedName>
        <fullName evidence="4">Mannosyltransferase</fullName>
    </recommendedName>
</protein>
<accession>A0A1G7CK88</accession>
<dbReference type="OrthoDB" id="1491846at2"/>
<keyword evidence="3" id="KW-1185">Reference proteome</keyword>
<dbReference type="Pfam" id="PF26314">
    <property type="entry name" value="MptA_B_family"/>
    <property type="match status" value="1"/>
</dbReference>
<feature type="transmembrane region" description="Helical" evidence="1">
    <location>
        <begin position="150"/>
        <end position="179"/>
    </location>
</feature>
<feature type="transmembrane region" description="Helical" evidence="1">
    <location>
        <begin position="64"/>
        <end position="82"/>
    </location>
</feature>
<feature type="transmembrane region" description="Helical" evidence="1">
    <location>
        <begin position="238"/>
        <end position="267"/>
    </location>
</feature>
<feature type="transmembrane region" description="Helical" evidence="1">
    <location>
        <begin position="16"/>
        <end position="33"/>
    </location>
</feature>
<feature type="transmembrane region" description="Helical" evidence="1">
    <location>
        <begin position="374"/>
        <end position="394"/>
    </location>
</feature>
<dbReference type="GO" id="GO:0005886">
    <property type="term" value="C:plasma membrane"/>
    <property type="evidence" value="ECO:0007669"/>
    <property type="project" value="UniProtKB-SubCell"/>
</dbReference>
<name>A0A1G7CK88_9FLAO</name>
<organism evidence="2 3">
    <name type="scientific">Ulvibacter litoralis</name>
    <dbReference type="NCBI Taxonomy" id="227084"/>
    <lineage>
        <taxon>Bacteria</taxon>
        <taxon>Pseudomonadati</taxon>
        <taxon>Bacteroidota</taxon>
        <taxon>Flavobacteriia</taxon>
        <taxon>Flavobacteriales</taxon>
        <taxon>Flavobacteriaceae</taxon>
        <taxon>Ulvibacter</taxon>
    </lineage>
</organism>
<dbReference type="EMBL" id="FNBA01000001">
    <property type="protein sequence ID" value="SDE39096.1"/>
    <property type="molecule type" value="Genomic_DNA"/>
</dbReference>
<feature type="transmembrane region" description="Helical" evidence="1">
    <location>
        <begin position="279"/>
        <end position="300"/>
    </location>
</feature>
<feature type="transmembrane region" description="Helical" evidence="1">
    <location>
        <begin position="199"/>
        <end position="218"/>
    </location>
</feature>
<evidence type="ECO:0000313" key="3">
    <source>
        <dbReference type="Proteomes" id="UP000199321"/>
    </source>
</evidence>
<dbReference type="AlphaFoldDB" id="A0A1G7CK88"/>